<dbReference type="InterPro" id="IPR002938">
    <property type="entry name" value="FAD-bd"/>
</dbReference>
<evidence type="ECO:0000259" key="3">
    <source>
        <dbReference type="Pfam" id="PF01494"/>
    </source>
</evidence>
<dbReference type="PANTHER" id="PTHR13789">
    <property type="entry name" value="MONOOXYGENASE"/>
    <property type="match status" value="1"/>
</dbReference>
<reference evidence="5" key="1">
    <citation type="journal article" date="2019" name="Int. J. Syst. Evol. Microbiol.">
        <title>The Global Catalogue of Microorganisms (GCM) 10K type strain sequencing project: providing services to taxonomists for standard genome sequencing and annotation.</title>
        <authorList>
            <consortium name="The Broad Institute Genomics Platform"/>
            <consortium name="The Broad Institute Genome Sequencing Center for Infectious Disease"/>
            <person name="Wu L."/>
            <person name="Ma J."/>
        </authorList>
    </citation>
    <scope>NUCLEOTIDE SEQUENCE [LARGE SCALE GENOMIC DNA]</scope>
    <source>
        <strain evidence="5">XZYJ18</strain>
    </source>
</reference>
<feature type="domain" description="FAD-binding" evidence="3">
    <location>
        <begin position="2"/>
        <end position="313"/>
    </location>
</feature>
<evidence type="ECO:0000313" key="4">
    <source>
        <dbReference type="EMBL" id="MFC5139390.1"/>
    </source>
</evidence>
<sequence length="371" mass="39302">MTRALVVGAGIGGLATAGALASRGVDVELVEREAEVHALGSGITLIGAALRALERLGVYDECLAHGYAMDDFELFDPQGHHLTRFPLPKAVGTDQPGMVGMMRPELHRILLDRARGLGVTVRTGSALTGIEHHGGAATATFADGAGARYDLVVGADGLRSTVRELVFGAVDIRFLGQGIYRVVLPRPAALTTECQIVGGEETTIGFTPTGPESMYMYVLFPVDADSRPPEDMAAAVRARLAPFGGFAATARAAVDGTTPINYTHFENLILPAPWHRDRVLVLGDAAHATTPHLASGAAMCLEDAVALGEELEAAGDLDDALRKVADRRFERCRYVVETSAQISWWETHPGTPGADHAGLMGEAFTQLAQPF</sequence>
<dbReference type="PANTHER" id="PTHR13789:SF309">
    <property type="entry name" value="PUTATIVE (AFU_ORTHOLOGUE AFUA_6G14510)-RELATED"/>
    <property type="match status" value="1"/>
</dbReference>
<dbReference type="Gene3D" id="3.50.50.60">
    <property type="entry name" value="FAD/NAD(P)-binding domain"/>
    <property type="match status" value="1"/>
</dbReference>
<dbReference type="SUPFAM" id="SSF51905">
    <property type="entry name" value="FAD/NAD(P)-binding domain"/>
    <property type="match status" value="1"/>
</dbReference>
<accession>A0ABV9ZE52</accession>
<dbReference type="GO" id="GO:0004497">
    <property type="term" value="F:monooxygenase activity"/>
    <property type="evidence" value="ECO:0007669"/>
    <property type="project" value="UniProtKB-KW"/>
</dbReference>
<dbReference type="InterPro" id="IPR036188">
    <property type="entry name" value="FAD/NAD-bd_sf"/>
</dbReference>
<keyword evidence="1" id="KW-0560">Oxidoreductase</keyword>
<dbReference type="InterPro" id="IPR050493">
    <property type="entry name" value="FAD-dep_Monooxygenase_BioMet"/>
</dbReference>
<keyword evidence="5" id="KW-1185">Reference proteome</keyword>
<keyword evidence="2 4" id="KW-0503">Monooxygenase</keyword>
<dbReference type="PRINTS" id="PR00420">
    <property type="entry name" value="RNGMNOXGNASE"/>
</dbReference>
<dbReference type="Pfam" id="PF01494">
    <property type="entry name" value="FAD_binding_3"/>
    <property type="match status" value="1"/>
</dbReference>
<name>A0ABV9ZE52_9PSEU</name>
<evidence type="ECO:0000256" key="2">
    <source>
        <dbReference type="ARBA" id="ARBA00023033"/>
    </source>
</evidence>
<proteinExistence type="predicted"/>
<dbReference type="EMBL" id="JBHSKG010000006">
    <property type="protein sequence ID" value="MFC5139390.1"/>
    <property type="molecule type" value="Genomic_DNA"/>
</dbReference>
<gene>
    <name evidence="4" type="ORF">ACFPK1_14200</name>
</gene>
<comment type="caution">
    <text evidence="4">The sequence shown here is derived from an EMBL/GenBank/DDBJ whole genome shotgun (WGS) entry which is preliminary data.</text>
</comment>
<dbReference type="Proteomes" id="UP001596175">
    <property type="component" value="Unassembled WGS sequence"/>
</dbReference>
<dbReference type="NCBIfam" id="NF005313">
    <property type="entry name" value="PRK06847.1"/>
    <property type="match status" value="1"/>
</dbReference>
<evidence type="ECO:0000256" key="1">
    <source>
        <dbReference type="ARBA" id="ARBA00023002"/>
    </source>
</evidence>
<organism evidence="4 5">
    <name type="scientific">Actinomycetospora rhizophila</name>
    <dbReference type="NCBI Taxonomy" id="1416876"/>
    <lineage>
        <taxon>Bacteria</taxon>
        <taxon>Bacillati</taxon>
        <taxon>Actinomycetota</taxon>
        <taxon>Actinomycetes</taxon>
        <taxon>Pseudonocardiales</taxon>
        <taxon>Pseudonocardiaceae</taxon>
        <taxon>Actinomycetospora</taxon>
    </lineage>
</organism>
<protein>
    <submittedName>
        <fullName evidence="4">FAD-dependent monooxygenase</fullName>
    </submittedName>
</protein>
<evidence type="ECO:0000313" key="5">
    <source>
        <dbReference type="Proteomes" id="UP001596175"/>
    </source>
</evidence>
<dbReference type="RefSeq" id="WP_378021584.1">
    <property type="nucleotide sequence ID" value="NZ_JBHSKG010000006.1"/>
</dbReference>